<evidence type="ECO:0000256" key="1">
    <source>
        <dbReference type="SAM" id="SignalP"/>
    </source>
</evidence>
<gene>
    <name evidence="2" type="ORF">MEDL_44021</name>
</gene>
<comment type="caution">
    <text evidence="2">The sequence shown here is derived from an EMBL/GenBank/DDBJ whole genome shotgun (WGS) entry which is preliminary data.</text>
</comment>
<dbReference type="AlphaFoldDB" id="A0A8S3TLN2"/>
<dbReference type="Proteomes" id="UP000683360">
    <property type="component" value="Unassembled WGS sequence"/>
</dbReference>
<name>A0A8S3TLN2_MYTED</name>
<accession>A0A8S3TLN2</accession>
<dbReference type="OrthoDB" id="6117314at2759"/>
<feature type="signal peptide" evidence="1">
    <location>
        <begin position="1"/>
        <end position="19"/>
    </location>
</feature>
<proteinExistence type="predicted"/>
<evidence type="ECO:0000313" key="3">
    <source>
        <dbReference type="Proteomes" id="UP000683360"/>
    </source>
</evidence>
<keyword evidence="1" id="KW-0732">Signal</keyword>
<sequence>MSWIIFIHINAICLQAVTAYDMKLGYLINDGNASYKREMEINQEMNILKIHTLAHHEVLESYSMQNFQKGQQITCIPSVNQSRFRENKSEHNADTSLIMETFRQSLLNEINSISRAHTHTTIGRELFHVDKDEMVDPSILEGDLRAFYHGFGFPLYKEKKIQDDAKILNNRSIKAAQEDLMGKWVFPDCDNVSVNSPHAYMCICCPYVTYIVTTRNDCVCTRMGRGR</sequence>
<dbReference type="EMBL" id="CAJPWZ010002132">
    <property type="protein sequence ID" value="CAG2231237.1"/>
    <property type="molecule type" value="Genomic_DNA"/>
</dbReference>
<organism evidence="2 3">
    <name type="scientific">Mytilus edulis</name>
    <name type="common">Blue mussel</name>
    <dbReference type="NCBI Taxonomy" id="6550"/>
    <lineage>
        <taxon>Eukaryota</taxon>
        <taxon>Metazoa</taxon>
        <taxon>Spiralia</taxon>
        <taxon>Lophotrochozoa</taxon>
        <taxon>Mollusca</taxon>
        <taxon>Bivalvia</taxon>
        <taxon>Autobranchia</taxon>
        <taxon>Pteriomorphia</taxon>
        <taxon>Mytilida</taxon>
        <taxon>Mytiloidea</taxon>
        <taxon>Mytilidae</taxon>
        <taxon>Mytilinae</taxon>
        <taxon>Mytilus</taxon>
    </lineage>
</organism>
<feature type="chain" id="PRO_5035769633" evidence="1">
    <location>
        <begin position="20"/>
        <end position="227"/>
    </location>
</feature>
<protein>
    <submittedName>
        <fullName evidence="2">Uncharacterized protein</fullName>
    </submittedName>
</protein>
<keyword evidence="3" id="KW-1185">Reference proteome</keyword>
<reference evidence="2" key="1">
    <citation type="submission" date="2021-03" db="EMBL/GenBank/DDBJ databases">
        <authorList>
            <person name="Bekaert M."/>
        </authorList>
    </citation>
    <scope>NUCLEOTIDE SEQUENCE</scope>
</reference>
<evidence type="ECO:0000313" key="2">
    <source>
        <dbReference type="EMBL" id="CAG2231237.1"/>
    </source>
</evidence>